<evidence type="ECO:0000313" key="3">
    <source>
        <dbReference type="Proteomes" id="UP000055048"/>
    </source>
</evidence>
<sequence>MCTDIDVVYVEMTTIILFTFSTVMIWKQMQQKKIKDMHHTNVRITGTIRRNLQITTISHKLIQLHMEKTRTCNHCIMVKIKDMHHTNVRITGTIRRNLQITTISYKLIQLHMEK</sequence>
<dbReference type="Proteomes" id="UP000055048">
    <property type="component" value="Unassembled WGS sequence"/>
</dbReference>
<evidence type="ECO:0000256" key="1">
    <source>
        <dbReference type="SAM" id="Phobius"/>
    </source>
</evidence>
<accession>A0A0V0U2G7</accession>
<proteinExistence type="predicted"/>
<keyword evidence="1" id="KW-0472">Membrane</keyword>
<keyword evidence="1" id="KW-0812">Transmembrane</keyword>
<feature type="transmembrane region" description="Helical" evidence="1">
    <location>
        <begin position="6"/>
        <end position="26"/>
    </location>
</feature>
<keyword evidence="1" id="KW-1133">Transmembrane helix</keyword>
<dbReference type="EMBL" id="JYDJ01000076">
    <property type="protein sequence ID" value="KRX45413.1"/>
    <property type="molecule type" value="Genomic_DNA"/>
</dbReference>
<evidence type="ECO:0000313" key="2">
    <source>
        <dbReference type="EMBL" id="KRX45413.1"/>
    </source>
</evidence>
<name>A0A0V0U2G7_9BILA</name>
<feature type="non-terminal residue" evidence="2">
    <location>
        <position position="114"/>
    </location>
</feature>
<dbReference type="AlphaFoldDB" id="A0A0V0U2G7"/>
<reference evidence="2 3" key="1">
    <citation type="submission" date="2015-01" db="EMBL/GenBank/DDBJ databases">
        <title>Evolution of Trichinella species and genotypes.</title>
        <authorList>
            <person name="Korhonen P.K."/>
            <person name="Edoardo P."/>
            <person name="Giuseppe L.R."/>
            <person name="Gasser R.B."/>
        </authorList>
    </citation>
    <scope>NUCLEOTIDE SEQUENCE [LARGE SCALE GENOMIC DNA]</scope>
    <source>
        <strain evidence="2">ISS417</strain>
    </source>
</reference>
<keyword evidence="3" id="KW-1185">Reference proteome</keyword>
<organism evidence="2 3">
    <name type="scientific">Trichinella murrelli</name>
    <dbReference type="NCBI Taxonomy" id="144512"/>
    <lineage>
        <taxon>Eukaryota</taxon>
        <taxon>Metazoa</taxon>
        <taxon>Ecdysozoa</taxon>
        <taxon>Nematoda</taxon>
        <taxon>Enoplea</taxon>
        <taxon>Dorylaimia</taxon>
        <taxon>Trichinellida</taxon>
        <taxon>Trichinellidae</taxon>
        <taxon>Trichinella</taxon>
    </lineage>
</organism>
<comment type="caution">
    <text evidence="2">The sequence shown here is derived from an EMBL/GenBank/DDBJ whole genome shotgun (WGS) entry which is preliminary data.</text>
</comment>
<gene>
    <name evidence="2" type="ORF">T05_6566</name>
</gene>
<dbReference type="OrthoDB" id="5936094at2759"/>
<protein>
    <submittedName>
        <fullName evidence="2">Uncharacterized protein</fullName>
    </submittedName>
</protein>